<dbReference type="InterPro" id="IPR012507">
    <property type="entry name" value="YibE_F"/>
</dbReference>
<evidence type="ECO:0000313" key="3">
    <source>
        <dbReference type="EMBL" id="AYG03805.1"/>
    </source>
</evidence>
<dbReference type="Proteomes" id="UP000275069">
    <property type="component" value="Chromosome"/>
</dbReference>
<feature type="transmembrane region" description="Helical" evidence="2">
    <location>
        <begin position="154"/>
        <end position="171"/>
    </location>
</feature>
<feature type="transmembrane region" description="Helical" evidence="2">
    <location>
        <begin position="374"/>
        <end position="400"/>
    </location>
</feature>
<gene>
    <name evidence="3" type="ORF">D7I44_09820</name>
</gene>
<accession>A0A387BIC0</accession>
<name>A0A387BIC0_9MICO</name>
<keyword evidence="2" id="KW-1133">Transmembrane helix</keyword>
<dbReference type="OrthoDB" id="5846312at2"/>
<dbReference type="PANTHER" id="PTHR41771:SF1">
    <property type="entry name" value="MEMBRANE PROTEIN"/>
    <property type="match status" value="1"/>
</dbReference>
<evidence type="ECO:0000256" key="2">
    <source>
        <dbReference type="SAM" id="Phobius"/>
    </source>
</evidence>
<protein>
    <submittedName>
        <fullName evidence="3">YibE/F family protein</fullName>
    </submittedName>
</protein>
<feature type="transmembrane region" description="Helical" evidence="2">
    <location>
        <begin position="21"/>
        <end position="48"/>
    </location>
</feature>
<feature type="transmembrane region" description="Helical" evidence="2">
    <location>
        <begin position="232"/>
        <end position="255"/>
    </location>
</feature>
<keyword evidence="2" id="KW-0472">Membrane</keyword>
<dbReference type="KEGG" id="gry:D7I44_09820"/>
<feature type="region of interest" description="Disordered" evidence="1">
    <location>
        <begin position="403"/>
        <end position="447"/>
    </location>
</feature>
<sequence>MSSGHRHSHAHSEVSASRLRLARGAAIAIVGVIALCGLAAVFGVLHWWPDGQRIDSVRGEVPFAVSGAKVVHGDMLTVELACSGDASTAAVCGDSSVHVLDGPNAGRTMKISLTPDIIATGIEPGDRVLLLDSTDVKGDSKLPLSYYRADRGSSMLWFAILFAVVVVLVAWRRGVMALVSLGFAGVAVVGFLLPALLSGQPAVPVTLAASVLILIVMLYLTHGFSMRTSVALTGALVGVGLSTLFAWSAVTGWRLADVGDEQAGLLLANAPWVDVQQLVVASVILAGLGTLNDVTVTQASALWELRDASPGMTRWELFWRAMRIGRDHVASTVYTLVFAYLGTALVLIVAVQLFGGTAGDFLTAEDVAQEIVRALVGGLALVLAMPVTTAIGALVVAGAVTRSDTGGGGRVAASRAEGRAGVPRVTIERTAASDDPLRLPDNPWAPD</sequence>
<keyword evidence="4" id="KW-1185">Reference proteome</keyword>
<feature type="transmembrane region" description="Helical" evidence="2">
    <location>
        <begin position="178"/>
        <end position="196"/>
    </location>
</feature>
<proteinExistence type="predicted"/>
<dbReference type="EMBL" id="CP032624">
    <property type="protein sequence ID" value="AYG03805.1"/>
    <property type="molecule type" value="Genomic_DNA"/>
</dbReference>
<reference evidence="3 4" key="1">
    <citation type="submission" date="2018-09" db="EMBL/GenBank/DDBJ databases">
        <title>Genome sequencing of strain 2DFW10M-5.</title>
        <authorList>
            <person name="Heo J."/>
            <person name="Kim S.-J."/>
            <person name="Kwon S.-W."/>
        </authorList>
    </citation>
    <scope>NUCLEOTIDE SEQUENCE [LARGE SCALE GENOMIC DNA]</scope>
    <source>
        <strain evidence="3 4">2DFW10M-5</strain>
    </source>
</reference>
<feature type="transmembrane region" description="Helical" evidence="2">
    <location>
        <begin position="332"/>
        <end position="354"/>
    </location>
</feature>
<keyword evidence="2" id="KW-0812">Transmembrane</keyword>
<evidence type="ECO:0000256" key="1">
    <source>
        <dbReference type="SAM" id="MobiDB-lite"/>
    </source>
</evidence>
<dbReference type="RefSeq" id="WP_120789338.1">
    <property type="nucleotide sequence ID" value="NZ_CP032624.1"/>
</dbReference>
<feature type="transmembrane region" description="Helical" evidence="2">
    <location>
        <begin position="202"/>
        <end position="220"/>
    </location>
</feature>
<dbReference type="Pfam" id="PF07907">
    <property type="entry name" value="YibE_F"/>
    <property type="match status" value="1"/>
</dbReference>
<evidence type="ECO:0000313" key="4">
    <source>
        <dbReference type="Proteomes" id="UP000275069"/>
    </source>
</evidence>
<dbReference type="PANTHER" id="PTHR41771">
    <property type="entry name" value="MEMBRANE PROTEIN-RELATED"/>
    <property type="match status" value="1"/>
</dbReference>
<feature type="transmembrane region" description="Helical" evidence="2">
    <location>
        <begin position="275"/>
        <end position="296"/>
    </location>
</feature>
<dbReference type="AlphaFoldDB" id="A0A387BIC0"/>
<organism evidence="3 4">
    <name type="scientific">Gryllotalpicola protaetiae</name>
    <dbReference type="NCBI Taxonomy" id="2419771"/>
    <lineage>
        <taxon>Bacteria</taxon>
        <taxon>Bacillati</taxon>
        <taxon>Actinomycetota</taxon>
        <taxon>Actinomycetes</taxon>
        <taxon>Micrococcales</taxon>
        <taxon>Microbacteriaceae</taxon>
        <taxon>Gryllotalpicola</taxon>
    </lineage>
</organism>